<comment type="caution">
    <text evidence="3">The sequence shown here is derived from an EMBL/GenBank/DDBJ whole genome shotgun (WGS) entry which is preliminary data.</text>
</comment>
<dbReference type="Proteomes" id="UP000011134">
    <property type="component" value="Unassembled WGS sequence"/>
</dbReference>
<keyword evidence="2" id="KW-0732">Signal</keyword>
<protein>
    <recommendedName>
        <fullName evidence="1">Penicillin-binding protein activator LpoB</fullName>
    </recommendedName>
</protein>
<evidence type="ECO:0000256" key="2">
    <source>
        <dbReference type="SAM" id="SignalP"/>
    </source>
</evidence>
<feature type="chain" id="PRO_5003993254" description="Penicillin-binding protein activator LpoB" evidence="2">
    <location>
        <begin position="30"/>
        <end position="202"/>
    </location>
</feature>
<name>L8JJ68_9GAMM</name>
<reference evidence="3 4" key="1">
    <citation type="submission" date="2012-12" db="EMBL/GenBank/DDBJ databases">
        <title>Genome Assembly of Photobacterium sp. AK15.</title>
        <authorList>
            <person name="Khatri I."/>
            <person name="Vaidya B."/>
            <person name="Srinivas T.N.R."/>
            <person name="Subramanian S."/>
            <person name="Pinnaka A."/>
        </authorList>
    </citation>
    <scope>NUCLEOTIDE SEQUENCE [LARGE SCALE GENOMIC DNA]</scope>
    <source>
        <strain evidence="3 4">AK15</strain>
    </source>
</reference>
<dbReference type="PROSITE" id="PS51257">
    <property type="entry name" value="PROKAR_LIPOPROTEIN"/>
    <property type="match status" value="1"/>
</dbReference>
<feature type="signal peptide" evidence="2">
    <location>
        <begin position="1"/>
        <end position="29"/>
    </location>
</feature>
<gene>
    <name evidence="3" type="ORF">C942_01473</name>
</gene>
<evidence type="ECO:0000256" key="1">
    <source>
        <dbReference type="NCBIfam" id="TIGR02722"/>
    </source>
</evidence>
<dbReference type="GO" id="GO:0030234">
    <property type="term" value="F:enzyme regulator activity"/>
    <property type="evidence" value="ECO:0007669"/>
    <property type="project" value="TreeGrafter"/>
</dbReference>
<dbReference type="Gene3D" id="3.40.50.10610">
    <property type="entry name" value="ABC-type transport auxiliary lipoprotein component"/>
    <property type="match status" value="1"/>
</dbReference>
<organism evidence="3 4">
    <name type="scientific">Photobacterium marinum</name>
    <dbReference type="NCBI Taxonomy" id="1056511"/>
    <lineage>
        <taxon>Bacteria</taxon>
        <taxon>Pseudomonadati</taxon>
        <taxon>Pseudomonadota</taxon>
        <taxon>Gammaproteobacteria</taxon>
        <taxon>Vibrionales</taxon>
        <taxon>Vibrionaceae</taxon>
        <taxon>Photobacterium</taxon>
    </lineage>
</organism>
<keyword evidence="4" id="KW-1185">Reference proteome</keyword>
<dbReference type="PANTHER" id="PTHR40593:SF1">
    <property type="entry name" value="PENICILLIN-BINDING PROTEIN ACTIVATOR LPOB"/>
    <property type="match status" value="1"/>
</dbReference>
<accession>L8JJ68</accession>
<dbReference type="EMBL" id="AMZO01000002">
    <property type="protein sequence ID" value="ELR67544.1"/>
    <property type="molecule type" value="Genomic_DNA"/>
</dbReference>
<keyword evidence="3" id="KW-0449">Lipoprotein</keyword>
<proteinExistence type="predicted"/>
<dbReference type="PATRIC" id="fig|1056511.3.peg.546"/>
<dbReference type="NCBIfam" id="TIGR02722">
    <property type="entry name" value="lp"/>
    <property type="match status" value="1"/>
</dbReference>
<sequence length="202" mass="22328">MKGNKMKKSVIAVLGVAALLGGCAQQVSYGDAQEAETTTIEFGSTDLQKIAEEMTDSMLSSGSVAYITANGNRPIIVVDSIKNKTSEHIDTESITDSVSTRLLNSGKFRFVDMTRVEAVRKQLNFQNNDELVNQSTAIQFGKMVGAEYMMYGNLASIVKQAGSDKDVYYKMTMRLMDLETGLIEWADETEIRKQEAKKLLGW</sequence>
<dbReference type="Pfam" id="PF13036">
    <property type="entry name" value="LpoB"/>
    <property type="match status" value="1"/>
</dbReference>
<dbReference type="PANTHER" id="PTHR40593">
    <property type="entry name" value="PENICILLIN-BINDING PROTEIN ACTIVATOR LPOB"/>
    <property type="match status" value="1"/>
</dbReference>
<dbReference type="InterPro" id="IPR014094">
    <property type="entry name" value="LpoB"/>
</dbReference>
<dbReference type="AlphaFoldDB" id="L8JJ68"/>
<evidence type="ECO:0000313" key="4">
    <source>
        <dbReference type="Proteomes" id="UP000011134"/>
    </source>
</evidence>
<evidence type="ECO:0000313" key="3">
    <source>
        <dbReference type="EMBL" id="ELR67544.1"/>
    </source>
</evidence>
<dbReference type="GO" id="GO:0009252">
    <property type="term" value="P:peptidoglycan biosynthetic process"/>
    <property type="evidence" value="ECO:0007669"/>
    <property type="project" value="TreeGrafter"/>
</dbReference>
<dbReference type="GO" id="GO:0031241">
    <property type="term" value="C:periplasmic side of cell outer membrane"/>
    <property type="evidence" value="ECO:0007669"/>
    <property type="project" value="TreeGrafter"/>
</dbReference>